<sequence length="107" mass="12404">MVFSEVRTAVERFVCDMKDIRRRAEEREAAAKRDLDKEAPALQRKIGAIRNRMTQLEEELNECRQEEDAAYQRLVELEEAYNASVQHRLMASALPSTQTLVSNIYTT</sequence>
<accession>A0ABQ9PHV4</accession>
<evidence type="ECO:0000313" key="2">
    <source>
        <dbReference type="EMBL" id="KAK0371618.1"/>
    </source>
</evidence>
<feature type="coiled-coil region" evidence="1">
    <location>
        <begin position="39"/>
        <end position="80"/>
    </location>
</feature>
<keyword evidence="3" id="KW-1185">Reference proteome</keyword>
<gene>
    <name evidence="2" type="ORF">CLIM01_11020</name>
</gene>
<name>A0ABQ9PHV4_9PEZI</name>
<organism evidence="2 3">
    <name type="scientific">Colletotrichum limetticola</name>
    <dbReference type="NCBI Taxonomy" id="1209924"/>
    <lineage>
        <taxon>Eukaryota</taxon>
        <taxon>Fungi</taxon>
        <taxon>Dikarya</taxon>
        <taxon>Ascomycota</taxon>
        <taxon>Pezizomycotina</taxon>
        <taxon>Sordariomycetes</taxon>
        <taxon>Hypocreomycetidae</taxon>
        <taxon>Glomerellales</taxon>
        <taxon>Glomerellaceae</taxon>
        <taxon>Colletotrichum</taxon>
        <taxon>Colletotrichum acutatum species complex</taxon>
    </lineage>
</organism>
<evidence type="ECO:0000313" key="3">
    <source>
        <dbReference type="Proteomes" id="UP001169217"/>
    </source>
</evidence>
<comment type="caution">
    <text evidence="2">The sequence shown here is derived from an EMBL/GenBank/DDBJ whole genome shotgun (WGS) entry which is preliminary data.</text>
</comment>
<reference evidence="2" key="1">
    <citation type="submission" date="2023-04" db="EMBL/GenBank/DDBJ databases">
        <title>Colletotrichum limetticola genome sequence.</title>
        <authorList>
            <person name="Baroncelli R."/>
        </authorList>
    </citation>
    <scope>NUCLEOTIDE SEQUENCE</scope>
    <source>
        <strain evidence="2">KLA-Anderson</strain>
    </source>
</reference>
<protein>
    <submittedName>
        <fullName evidence="2">Uncharacterized protein</fullName>
    </submittedName>
</protein>
<keyword evidence="1" id="KW-0175">Coiled coil</keyword>
<evidence type="ECO:0000256" key="1">
    <source>
        <dbReference type="SAM" id="Coils"/>
    </source>
</evidence>
<dbReference type="EMBL" id="JARUPT010000430">
    <property type="protein sequence ID" value="KAK0371618.1"/>
    <property type="molecule type" value="Genomic_DNA"/>
</dbReference>
<dbReference type="Proteomes" id="UP001169217">
    <property type="component" value="Unassembled WGS sequence"/>
</dbReference>
<proteinExistence type="predicted"/>